<dbReference type="GO" id="GO:0017025">
    <property type="term" value="F:TBP-class protein binding"/>
    <property type="evidence" value="ECO:0007669"/>
    <property type="project" value="InterPro"/>
</dbReference>
<evidence type="ECO:0000259" key="5">
    <source>
        <dbReference type="Pfam" id="PF00382"/>
    </source>
</evidence>
<dbReference type="InterPro" id="IPR023486">
    <property type="entry name" value="TFIIB_CS"/>
</dbReference>
<evidence type="ECO:0000313" key="6">
    <source>
        <dbReference type="EMBL" id="SEH56441.1"/>
    </source>
</evidence>
<dbReference type="InterPro" id="IPR000812">
    <property type="entry name" value="TFIIB"/>
</dbReference>
<dbReference type="STRING" id="1267564.SAMN05192561_10780"/>
<evidence type="ECO:0000256" key="4">
    <source>
        <dbReference type="ARBA" id="ARBA00023163"/>
    </source>
</evidence>
<gene>
    <name evidence="6" type="ORF">SAMN05192561_10780</name>
</gene>
<feature type="domain" description="Transcription factor TFIIB cyclin-like" evidence="5">
    <location>
        <begin position="14"/>
        <end position="100"/>
    </location>
</feature>
<accession>A0A1H6J2Z4</accession>
<proteinExistence type="inferred from homology"/>
<reference evidence="6 7" key="1">
    <citation type="submission" date="2016-10" db="EMBL/GenBank/DDBJ databases">
        <authorList>
            <person name="de Groot N.N."/>
        </authorList>
    </citation>
    <scope>NUCLEOTIDE SEQUENCE [LARGE SCALE GENOMIC DNA]</scope>
    <source>
        <strain evidence="6 7">IBRC-M10418</strain>
    </source>
</reference>
<evidence type="ECO:0000256" key="3">
    <source>
        <dbReference type="ARBA" id="ARBA00023015"/>
    </source>
</evidence>
<sequence>MSVIRIEFELSIPPARPQDFLPRIVSELEFGPDVERSAGAYLTQATDEELHVGKHPAAVAATAVYAAATGLDLPVNQQAVADAADVSAVTISRQYQEIQELSPLESTS</sequence>
<keyword evidence="2" id="KW-0677">Repeat</keyword>
<dbReference type="Pfam" id="PF00382">
    <property type="entry name" value="TFIIB"/>
    <property type="match status" value="1"/>
</dbReference>
<dbReference type="GO" id="GO:0003743">
    <property type="term" value="F:translation initiation factor activity"/>
    <property type="evidence" value="ECO:0007669"/>
    <property type="project" value="UniProtKB-KW"/>
</dbReference>
<keyword evidence="3" id="KW-0805">Transcription regulation</keyword>
<dbReference type="GO" id="GO:0070897">
    <property type="term" value="P:transcription preinitiation complex assembly"/>
    <property type="evidence" value="ECO:0007669"/>
    <property type="project" value="InterPro"/>
</dbReference>
<dbReference type="InterPro" id="IPR013150">
    <property type="entry name" value="TFIIB_cyclin"/>
</dbReference>
<protein>
    <submittedName>
        <fullName evidence="6">Transcription initiation factor TFIIB</fullName>
    </submittedName>
</protein>
<keyword evidence="6" id="KW-0396">Initiation factor</keyword>
<name>A0A1H6J2Z4_9EURY</name>
<keyword evidence="6" id="KW-0648">Protein biosynthesis</keyword>
<organism evidence="6 7">
    <name type="scientific">Halopenitus malekzadehii</name>
    <dbReference type="NCBI Taxonomy" id="1267564"/>
    <lineage>
        <taxon>Archaea</taxon>
        <taxon>Methanobacteriati</taxon>
        <taxon>Methanobacteriota</taxon>
        <taxon>Stenosarchaea group</taxon>
        <taxon>Halobacteria</taxon>
        <taxon>Halobacteriales</taxon>
        <taxon>Haloferacaceae</taxon>
        <taxon>Halopenitus</taxon>
    </lineage>
</organism>
<comment type="similarity">
    <text evidence="1">Belongs to the TFIIB family.</text>
</comment>
<keyword evidence="7" id="KW-1185">Reference proteome</keyword>
<evidence type="ECO:0000313" key="7">
    <source>
        <dbReference type="Proteomes" id="UP000199215"/>
    </source>
</evidence>
<dbReference type="EMBL" id="FNWU01000007">
    <property type="protein sequence ID" value="SEH56441.1"/>
    <property type="molecule type" value="Genomic_DNA"/>
</dbReference>
<dbReference type="PRINTS" id="PR00685">
    <property type="entry name" value="TIFACTORIIB"/>
</dbReference>
<dbReference type="SUPFAM" id="SSF47954">
    <property type="entry name" value="Cyclin-like"/>
    <property type="match status" value="1"/>
</dbReference>
<keyword evidence="4" id="KW-0804">Transcription</keyword>
<dbReference type="AlphaFoldDB" id="A0A1H6J2Z4"/>
<dbReference type="InterPro" id="IPR036915">
    <property type="entry name" value="Cyclin-like_sf"/>
</dbReference>
<evidence type="ECO:0000256" key="1">
    <source>
        <dbReference type="ARBA" id="ARBA00010857"/>
    </source>
</evidence>
<evidence type="ECO:0000256" key="2">
    <source>
        <dbReference type="ARBA" id="ARBA00022737"/>
    </source>
</evidence>
<dbReference type="PROSITE" id="PS00782">
    <property type="entry name" value="TFIIB"/>
    <property type="match status" value="1"/>
</dbReference>
<dbReference type="Proteomes" id="UP000199215">
    <property type="component" value="Unassembled WGS sequence"/>
</dbReference>
<dbReference type="Gene3D" id="1.10.472.10">
    <property type="entry name" value="Cyclin-like"/>
    <property type="match status" value="1"/>
</dbReference>